<dbReference type="RefSeq" id="WP_183971170.1">
    <property type="nucleotide sequence ID" value="NZ_JACIBY010000001.1"/>
</dbReference>
<dbReference type="Gene3D" id="3.40.50.2000">
    <property type="entry name" value="Glycogen Phosphorylase B"/>
    <property type="match status" value="2"/>
</dbReference>
<dbReference type="GO" id="GO:0009103">
    <property type="term" value="P:lipopolysaccharide biosynthetic process"/>
    <property type="evidence" value="ECO:0007669"/>
    <property type="project" value="TreeGrafter"/>
</dbReference>
<name>A0A7W6ENH5_9BACT</name>
<organism evidence="3 4">
    <name type="scientific">Runella defluvii</name>
    <dbReference type="NCBI Taxonomy" id="370973"/>
    <lineage>
        <taxon>Bacteria</taxon>
        <taxon>Pseudomonadati</taxon>
        <taxon>Bacteroidota</taxon>
        <taxon>Cytophagia</taxon>
        <taxon>Cytophagales</taxon>
        <taxon>Spirosomataceae</taxon>
        <taxon>Runella</taxon>
    </lineage>
</organism>
<dbReference type="GO" id="GO:0016757">
    <property type="term" value="F:glycosyltransferase activity"/>
    <property type="evidence" value="ECO:0007669"/>
    <property type="project" value="TreeGrafter"/>
</dbReference>
<keyword evidence="4" id="KW-1185">Reference proteome</keyword>
<dbReference type="SUPFAM" id="SSF53756">
    <property type="entry name" value="UDP-Glycosyltransferase/glycogen phosphorylase"/>
    <property type="match status" value="1"/>
</dbReference>
<proteinExistence type="predicted"/>
<dbReference type="AlphaFoldDB" id="A0A7W6ENH5"/>
<reference evidence="3 4" key="1">
    <citation type="submission" date="2020-08" db="EMBL/GenBank/DDBJ databases">
        <title>Genomic Encyclopedia of Type Strains, Phase IV (KMG-IV): sequencing the most valuable type-strain genomes for metagenomic binning, comparative biology and taxonomic classification.</title>
        <authorList>
            <person name="Goeker M."/>
        </authorList>
    </citation>
    <scope>NUCLEOTIDE SEQUENCE [LARGE SCALE GENOMIC DNA]</scope>
    <source>
        <strain evidence="3 4">DSM 17976</strain>
    </source>
</reference>
<evidence type="ECO:0000313" key="4">
    <source>
        <dbReference type="Proteomes" id="UP000541352"/>
    </source>
</evidence>
<dbReference type="Pfam" id="PF13692">
    <property type="entry name" value="Glyco_trans_1_4"/>
    <property type="match status" value="1"/>
</dbReference>
<accession>A0A7W6ENH5</accession>
<gene>
    <name evidence="3" type="ORF">FHS57_000395</name>
</gene>
<evidence type="ECO:0000256" key="1">
    <source>
        <dbReference type="ARBA" id="ARBA00022679"/>
    </source>
</evidence>
<dbReference type="Proteomes" id="UP000541352">
    <property type="component" value="Unassembled WGS sequence"/>
</dbReference>
<dbReference type="EMBL" id="JACIBY010000001">
    <property type="protein sequence ID" value="MBB3836413.1"/>
    <property type="molecule type" value="Genomic_DNA"/>
</dbReference>
<dbReference type="Pfam" id="PF13439">
    <property type="entry name" value="Glyco_transf_4"/>
    <property type="match status" value="1"/>
</dbReference>
<dbReference type="InterPro" id="IPR028098">
    <property type="entry name" value="Glyco_trans_4-like_N"/>
</dbReference>
<dbReference type="PANTHER" id="PTHR46401:SF2">
    <property type="entry name" value="GLYCOSYLTRANSFERASE WBBK-RELATED"/>
    <property type="match status" value="1"/>
</dbReference>
<keyword evidence="1 3" id="KW-0808">Transferase</keyword>
<evidence type="ECO:0000259" key="2">
    <source>
        <dbReference type="Pfam" id="PF13439"/>
    </source>
</evidence>
<protein>
    <submittedName>
        <fullName evidence="3">Glycosyltransferase involved in cell wall biosynthesis</fullName>
    </submittedName>
</protein>
<comment type="caution">
    <text evidence="3">The sequence shown here is derived from an EMBL/GenBank/DDBJ whole genome shotgun (WGS) entry which is preliminary data.</text>
</comment>
<evidence type="ECO:0000313" key="3">
    <source>
        <dbReference type="EMBL" id="MBB3836413.1"/>
    </source>
</evidence>
<dbReference type="PANTHER" id="PTHR46401">
    <property type="entry name" value="GLYCOSYLTRANSFERASE WBBK-RELATED"/>
    <property type="match status" value="1"/>
</dbReference>
<sequence>MKLVFLAHPKFINLPSMERFRNLLVNGMQQRGHMVSVWEPKAIFFLLPFSGNIRKWLGYIDQFILFPFIIYIKTKFTTKKTLFVFLDHALGPWVPLLAHRPHVIHCHDFLAQLSALEQLPEHTTSTTGKLYQRYIRWGYSKGKNFICVSKQTQRDLNGLLPSPSKNALVVYNPLNPLFEFLTQENGRQFFESVTSLELSGGYLLHVGGNTWYKNRIGVLHLYIKWRSLSNKNLPLLLVGPPPTADMLALIANNKYQNDIHFLTQIDDISLRYAYAGATLFLFPSLAEGFGWPIIEAMSSGSIVMTTDVSPMNEIGGNAAVFISRYNKQVEDYEQWALKIAPLIESVCNWNPDKREQQVQLSLKNAKQFNVIEVLNKIENEYKKINNTFFQE</sequence>
<feature type="domain" description="Glycosyltransferase subfamily 4-like N-terminal" evidence="2">
    <location>
        <begin position="24"/>
        <end position="175"/>
    </location>
</feature>